<dbReference type="AlphaFoldDB" id="A0A2K9P3R7"/>
<organism evidence="1 2">
    <name type="scientific">Monoglobus pectinilyticus</name>
    <dbReference type="NCBI Taxonomy" id="1981510"/>
    <lineage>
        <taxon>Bacteria</taxon>
        <taxon>Bacillati</taxon>
        <taxon>Bacillota</taxon>
        <taxon>Clostridia</taxon>
        <taxon>Monoglobales</taxon>
        <taxon>Monoglobaceae</taxon>
        <taxon>Monoglobus</taxon>
    </lineage>
</organism>
<evidence type="ECO:0000313" key="1">
    <source>
        <dbReference type="EMBL" id="AUO19903.1"/>
    </source>
</evidence>
<evidence type="ECO:0000313" key="2">
    <source>
        <dbReference type="Proteomes" id="UP000235589"/>
    </source>
</evidence>
<dbReference type="RefSeq" id="WP_102366064.1">
    <property type="nucleotide sequence ID" value="NZ_CP020991.1"/>
</dbReference>
<accession>A0A2K9P3R7</accession>
<gene>
    <name evidence="1" type="ORF">B9O19_01749</name>
</gene>
<dbReference type="Pfam" id="PF13730">
    <property type="entry name" value="HTH_36"/>
    <property type="match status" value="1"/>
</dbReference>
<name>A0A2K9P3R7_9FIRM</name>
<dbReference type="EMBL" id="CP020991">
    <property type="protein sequence ID" value="AUO19903.1"/>
    <property type="molecule type" value="Genomic_DNA"/>
</dbReference>
<evidence type="ECO:0008006" key="3">
    <source>
        <dbReference type="Google" id="ProtNLM"/>
    </source>
</evidence>
<dbReference type="GeneID" id="98063132"/>
<reference evidence="1 2" key="1">
    <citation type="submission" date="2017-04" db="EMBL/GenBank/DDBJ databases">
        <title>Monoglobus pectinilyticus 14 draft genome.</title>
        <authorList>
            <person name="Kim C."/>
            <person name="Rosendale D.I."/>
            <person name="Kelly W.J."/>
            <person name="Tannock G.W."/>
            <person name="Patchett M.L."/>
            <person name="Jordens J.Z."/>
        </authorList>
    </citation>
    <scope>NUCLEOTIDE SEQUENCE [LARGE SCALE GENOMIC DNA]</scope>
    <source>
        <strain evidence="1 2">14</strain>
    </source>
</reference>
<keyword evidence="2" id="KW-1185">Reference proteome</keyword>
<dbReference type="KEGG" id="mpec:B9O19_01749"/>
<proteinExistence type="predicted"/>
<sequence length="279" mass="32292">MEEQKAYYAIIPADVRYDDKLPANAKLLYGEITALTNEKGYCWAGNRYFADLYNVTTVTVSRWIKMLCDKGYLTSNIFYKSGTKEIECRQLSITGNKTIVQQKCYDPIIKNDNTPPIEMLRGVNKNVKTPIQKSAPPINKNVKENNTYNNTFNITSNKKKERRKKTGYDEIIDSLVENEELKDTLREFIKMRKMIKAPMTDKALKLLITKVSKMGDVETQIEILNQSIENSWKSVYPLKNNTTNTVSVAKSKFNNYTDTNKTNYEEIEKKLYDNMLGEY</sequence>
<dbReference type="Proteomes" id="UP000235589">
    <property type="component" value="Chromosome"/>
</dbReference>
<dbReference type="OrthoDB" id="1807191at2"/>
<protein>
    <recommendedName>
        <fullName evidence="3">Helix-turn-helix domain-containing protein</fullName>
    </recommendedName>
</protein>